<dbReference type="PANTHER" id="PTHR33337">
    <property type="entry name" value="GFA DOMAIN-CONTAINING PROTEIN"/>
    <property type="match status" value="1"/>
</dbReference>
<keyword evidence="3" id="KW-0862">Zinc</keyword>
<dbReference type="Proteomes" id="UP000196240">
    <property type="component" value="Unassembled WGS sequence"/>
</dbReference>
<dbReference type="SUPFAM" id="SSF51316">
    <property type="entry name" value="Mss4-like"/>
    <property type="match status" value="1"/>
</dbReference>
<name>A0A1R7Q9Y4_ACIJO</name>
<evidence type="ECO:0000256" key="3">
    <source>
        <dbReference type="ARBA" id="ARBA00022833"/>
    </source>
</evidence>
<protein>
    <submittedName>
        <fullName evidence="6">Putative glutathione-dependent formaldehyde-activating enzyme</fullName>
        <ecNumber evidence="6">4.4.1.22</ecNumber>
    </submittedName>
</protein>
<dbReference type="PROSITE" id="PS51891">
    <property type="entry name" value="CENP_V_GFA"/>
    <property type="match status" value="1"/>
</dbReference>
<proteinExistence type="inferred from homology"/>
<dbReference type="Pfam" id="PF04828">
    <property type="entry name" value="GFA"/>
    <property type="match status" value="1"/>
</dbReference>
<dbReference type="InterPro" id="IPR006913">
    <property type="entry name" value="CENP-V/GFA"/>
</dbReference>
<dbReference type="PANTHER" id="PTHR33337:SF40">
    <property type="entry name" value="CENP-V_GFA DOMAIN-CONTAINING PROTEIN-RELATED"/>
    <property type="match status" value="1"/>
</dbReference>
<organism evidence="6 7">
    <name type="scientific">Acinetobacter johnsonii</name>
    <dbReference type="NCBI Taxonomy" id="40214"/>
    <lineage>
        <taxon>Bacteria</taxon>
        <taxon>Pseudomonadati</taxon>
        <taxon>Pseudomonadota</taxon>
        <taxon>Gammaproteobacteria</taxon>
        <taxon>Moraxellales</taxon>
        <taxon>Moraxellaceae</taxon>
        <taxon>Acinetobacter</taxon>
    </lineage>
</organism>
<evidence type="ECO:0000256" key="2">
    <source>
        <dbReference type="ARBA" id="ARBA00022723"/>
    </source>
</evidence>
<reference evidence="6 7" key="1">
    <citation type="submission" date="2017-02" db="EMBL/GenBank/DDBJ databases">
        <authorList>
            <person name="Peterson S.W."/>
        </authorList>
    </citation>
    <scope>NUCLEOTIDE SEQUENCE [LARGE SCALE GENOMIC DNA]</scope>
    <source>
        <strain evidence="6">C6</strain>
    </source>
</reference>
<dbReference type="InterPro" id="IPR011057">
    <property type="entry name" value="Mss4-like_sf"/>
</dbReference>
<dbReference type="GO" id="GO:0051907">
    <property type="term" value="F:S-(hydroxymethyl)glutathione synthase activity"/>
    <property type="evidence" value="ECO:0007669"/>
    <property type="project" value="UniProtKB-EC"/>
</dbReference>
<evidence type="ECO:0000256" key="4">
    <source>
        <dbReference type="ARBA" id="ARBA00023239"/>
    </source>
</evidence>
<dbReference type="Gene3D" id="3.90.1590.10">
    <property type="entry name" value="glutathione-dependent formaldehyde- activating enzyme (gfa)"/>
    <property type="match status" value="1"/>
</dbReference>
<keyword evidence="2" id="KW-0479">Metal-binding</keyword>
<feature type="domain" description="CENP-V/GFA" evidence="5">
    <location>
        <begin position="7"/>
        <end position="123"/>
    </location>
</feature>
<dbReference type="EC" id="4.4.1.22" evidence="6"/>
<dbReference type="EMBL" id="FUUY01000002">
    <property type="protein sequence ID" value="SJX21072.1"/>
    <property type="molecule type" value="Genomic_DNA"/>
</dbReference>
<evidence type="ECO:0000256" key="1">
    <source>
        <dbReference type="ARBA" id="ARBA00005495"/>
    </source>
</evidence>
<dbReference type="RefSeq" id="WP_087011263.1">
    <property type="nucleotide sequence ID" value="NZ_FUUY01000002.1"/>
</dbReference>
<comment type="similarity">
    <text evidence="1">Belongs to the Gfa family.</text>
</comment>
<gene>
    <name evidence="6" type="ORF">ACNJC6_00678</name>
</gene>
<dbReference type="AlphaFoldDB" id="A0A1R7Q9Y4"/>
<dbReference type="GO" id="GO:0046872">
    <property type="term" value="F:metal ion binding"/>
    <property type="evidence" value="ECO:0007669"/>
    <property type="project" value="UniProtKB-KW"/>
</dbReference>
<evidence type="ECO:0000313" key="7">
    <source>
        <dbReference type="Proteomes" id="UP000196240"/>
    </source>
</evidence>
<sequence>MSDLQQYVGSCLCGAVTYQIDGPIGDIIQCHCQKCRKANGTAYATNAPIAKADFKLTSGQDVVKKYASSAGTERCFCGNCGSPIISIKAETPEFYRLRIGTLDTPLQQKPTQHIFVASQAEWDNICDALPQYAERP</sequence>
<evidence type="ECO:0000259" key="5">
    <source>
        <dbReference type="PROSITE" id="PS51891"/>
    </source>
</evidence>
<evidence type="ECO:0000313" key="6">
    <source>
        <dbReference type="EMBL" id="SJX21072.1"/>
    </source>
</evidence>
<keyword evidence="4 6" id="KW-0456">Lyase</keyword>
<accession>A0A1R7Q9Y4</accession>